<gene>
    <name evidence="2" type="ORF">BJ964_001855</name>
</gene>
<sequence>MSWVHRSPPPPRPATVNSGVRSAVAAAAFALMLLVFALCFAGVKAIAG</sequence>
<accession>A0A7W7MEV2</accession>
<keyword evidence="1" id="KW-0812">Transmembrane</keyword>
<dbReference type="AlphaFoldDB" id="A0A7W7MEV2"/>
<comment type="caution">
    <text evidence="2">The sequence shown here is derived from an EMBL/GenBank/DDBJ whole genome shotgun (WGS) entry which is preliminary data.</text>
</comment>
<dbReference type="EMBL" id="JACHNC010000001">
    <property type="protein sequence ID" value="MBB4747694.1"/>
    <property type="molecule type" value="Genomic_DNA"/>
</dbReference>
<protein>
    <submittedName>
        <fullName evidence="2">Uncharacterized protein</fullName>
    </submittedName>
</protein>
<evidence type="ECO:0000313" key="3">
    <source>
        <dbReference type="Proteomes" id="UP000590511"/>
    </source>
</evidence>
<reference evidence="2 3" key="1">
    <citation type="submission" date="2020-08" db="EMBL/GenBank/DDBJ databases">
        <title>Sequencing the genomes of 1000 actinobacteria strains.</title>
        <authorList>
            <person name="Klenk H.-P."/>
        </authorList>
    </citation>
    <scope>NUCLEOTIDE SEQUENCE [LARGE SCALE GENOMIC DNA]</scope>
    <source>
        <strain evidence="2 3">DSM 43150</strain>
    </source>
</reference>
<keyword evidence="1" id="KW-0472">Membrane</keyword>
<evidence type="ECO:0000313" key="2">
    <source>
        <dbReference type="EMBL" id="MBB4747694.1"/>
    </source>
</evidence>
<name>A0A7W7MEV2_9ACTN</name>
<proteinExistence type="predicted"/>
<keyword evidence="1" id="KW-1133">Transmembrane helix</keyword>
<organism evidence="2 3">
    <name type="scientific">Actinoplanes lobatus</name>
    <dbReference type="NCBI Taxonomy" id="113568"/>
    <lineage>
        <taxon>Bacteria</taxon>
        <taxon>Bacillati</taxon>
        <taxon>Actinomycetota</taxon>
        <taxon>Actinomycetes</taxon>
        <taxon>Micromonosporales</taxon>
        <taxon>Micromonosporaceae</taxon>
        <taxon>Actinoplanes</taxon>
    </lineage>
</organism>
<feature type="transmembrane region" description="Helical" evidence="1">
    <location>
        <begin position="20"/>
        <end position="43"/>
    </location>
</feature>
<evidence type="ECO:0000256" key="1">
    <source>
        <dbReference type="SAM" id="Phobius"/>
    </source>
</evidence>
<dbReference type="RefSeq" id="WP_188120300.1">
    <property type="nucleotide sequence ID" value="NZ_BOMP01000035.1"/>
</dbReference>
<dbReference type="Proteomes" id="UP000590511">
    <property type="component" value="Unassembled WGS sequence"/>
</dbReference>